<dbReference type="GO" id="GO:0046872">
    <property type="term" value="F:metal ion binding"/>
    <property type="evidence" value="ECO:0007669"/>
    <property type="project" value="UniProtKB-KW"/>
</dbReference>
<proteinExistence type="inferred from homology"/>
<organism evidence="10">
    <name type="scientific">hydrothermal vent metagenome</name>
    <dbReference type="NCBI Taxonomy" id="652676"/>
    <lineage>
        <taxon>unclassified sequences</taxon>
        <taxon>metagenomes</taxon>
        <taxon>ecological metagenomes</taxon>
    </lineage>
</organism>
<dbReference type="PANTHER" id="PTHR43742">
    <property type="entry name" value="TRIMETHYLAMINE-N-OXIDE REDUCTASE"/>
    <property type="match status" value="1"/>
</dbReference>
<keyword evidence="5" id="KW-0732">Signal</keyword>
<dbReference type="Gene3D" id="3.40.50.740">
    <property type="match status" value="1"/>
</dbReference>
<dbReference type="Pfam" id="PF04879">
    <property type="entry name" value="Molybdop_Fe4S4"/>
    <property type="match status" value="1"/>
</dbReference>
<dbReference type="SUPFAM" id="SSF53706">
    <property type="entry name" value="Formate dehydrogenase/DMSO reductase, domains 1-3"/>
    <property type="match status" value="1"/>
</dbReference>
<gene>
    <name evidence="10" type="ORF">MNBD_GAMMA26-1972</name>
</gene>
<dbReference type="AlphaFoldDB" id="A0A3B1B4J6"/>
<evidence type="ECO:0000256" key="7">
    <source>
        <dbReference type="ARBA" id="ARBA00023004"/>
    </source>
</evidence>
<sequence length="784" mass="85452">MAKINRRDFLKAGAAATTAAAVYPTVGAAMELKLGGEDFHQLRTFHPRKRTPYLCTLCPYFDGGFCYEEDGEILKVEGDPDHIASRGKFCGKGLGSFYSAADPDRIVAPLKRTGPRGAGQWEEISWDEAIAEVSGKLTTALDADPNSIHLNEGSFKDGGTLRFMDTLGSSSVVRSRVSSISNAAKKGVLQSTYGVDFMLPDFENTKYVLNFGCNIMETALPLAQRLADGIVNSRLKLVTFDVRMSNTAGRSDEWLPVFPGSDGIVALAMANVIIEHKLENTEFIHNWTNTSAAELAQQLAPYTPAKAAKASGIPAKTIKRIAIEFAKSKPATVFSQNGVTYHQGGVDAEAACQLLSIITGNIDIEGGNCLPRQFDIAKLQPAPEQTGSTSQQLNHSFPFEVKNGNRKVSILFNHLSNPAYSAPAASIWKEVLKDESLIPFSVDFSPFMSETAELADIILPDVVAIERHDLGSSPIALQPWLTMSVPGVKPRGKAMDVRETLKKIIDTIDADGGRGMKQFWAFSNAKDWVKQEVEGTEGTDKKSYKKLKKGSWPKYGKIDLDTRKIVNDGNPIPAKFKTFEEGGFATPSGKIEVAAPSWTANPRLEAIKPNEFVLSTYKVVYHSLSRTTNIKPLTEIWHSNPLWINREIAQKVGIKDGELVRVTTEAGYLVTKAWLTQGIHPQVVGISTSVGRTTYGRVAQADPDAAVRPSSDGKIDVDIDANLWWRDAGINPNDIIPIAIDPASGVQAWNDTVVTVTPAEAGDKYGDIRVDNAKHETIYKKLLG</sequence>
<dbReference type="GO" id="GO:0016491">
    <property type="term" value="F:oxidoreductase activity"/>
    <property type="evidence" value="ECO:0007669"/>
    <property type="project" value="UniProtKB-KW"/>
</dbReference>
<evidence type="ECO:0000256" key="4">
    <source>
        <dbReference type="ARBA" id="ARBA00022723"/>
    </source>
</evidence>
<evidence type="ECO:0000256" key="6">
    <source>
        <dbReference type="ARBA" id="ARBA00023002"/>
    </source>
</evidence>
<dbReference type="SMART" id="SM00926">
    <property type="entry name" value="Molybdop_Fe4S4"/>
    <property type="match status" value="1"/>
</dbReference>
<evidence type="ECO:0000256" key="3">
    <source>
        <dbReference type="ARBA" id="ARBA00022505"/>
    </source>
</evidence>
<dbReference type="PROSITE" id="PS51669">
    <property type="entry name" value="4FE4S_MOW_BIS_MGD"/>
    <property type="match status" value="1"/>
</dbReference>
<dbReference type="Gene3D" id="3.30.2070.10">
    <property type="entry name" value="Formate dehydrogenase/DMSO reductase"/>
    <property type="match status" value="1"/>
</dbReference>
<dbReference type="InterPro" id="IPR009010">
    <property type="entry name" value="Asp_de-COase-like_dom_sf"/>
</dbReference>
<accession>A0A3B1B4J6</accession>
<dbReference type="InterPro" id="IPR006311">
    <property type="entry name" value="TAT_signal"/>
</dbReference>
<dbReference type="Gene3D" id="3.40.228.10">
    <property type="entry name" value="Dimethylsulfoxide Reductase, domain 2"/>
    <property type="match status" value="1"/>
</dbReference>
<feature type="domain" description="4Fe-4S Mo/W bis-MGD-type" evidence="9">
    <location>
        <begin position="48"/>
        <end position="104"/>
    </location>
</feature>
<dbReference type="PROSITE" id="PS51318">
    <property type="entry name" value="TAT"/>
    <property type="match status" value="1"/>
</dbReference>
<dbReference type="Pfam" id="PF10518">
    <property type="entry name" value="TAT_signal"/>
    <property type="match status" value="1"/>
</dbReference>
<keyword evidence="2" id="KW-0004">4Fe-4S</keyword>
<evidence type="ECO:0000256" key="2">
    <source>
        <dbReference type="ARBA" id="ARBA00022485"/>
    </source>
</evidence>
<keyword evidence="6" id="KW-0560">Oxidoreductase</keyword>
<evidence type="ECO:0000259" key="9">
    <source>
        <dbReference type="PROSITE" id="PS51669"/>
    </source>
</evidence>
<dbReference type="SUPFAM" id="SSF50692">
    <property type="entry name" value="ADC-like"/>
    <property type="match status" value="1"/>
</dbReference>
<comment type="similarity">
    <text evidence="1">Belongs to the prokaryotic molybdopterin-containing oxidoreductase family.</text>
</comment>
<dbReference type="InterPro" id="IPR006657">
    <property type="entry name" value="MoPterin_dinucl-bd_dom"/>
</dbReference>
<dbReference type="InterPro" id="IPR006656">
    <property type="entry name" value="Mopterin_OxRdtase"/>
</dbReference>
<dbReference type="EMBL" id="UOFX01000020">
    <property type="protein sequence ID" value="VAX06924.1"/>
    <property type="molecule type" value="Genomic_DNA"/>
</dbReference>
<name>A0A3B1B4J6_9ZZZZ</name>
<evidence type="ECO:0000256" key="8">
    <source>
        <dbReference type="ARBA" id="ARBA00023014"/>
    </source>
</evidence>
<dbReference type="Gene3D" id="2.20.25.90">
    <property type="entry name" value="ADC-like domains"/>
    <property type="match status" value="1"/>
</dbReference>
<keyword evidence="8" id="KW-0411">Iron-sulfur</keyword>
<dbReference type="Pfam" id="PF00384">
    <property type="entry name" value="Molybdopterin"/>
    <property type="match status" value="1"/>
</dbReference>
<evidence type="ECO:0000256" key="1">
    <source>
        <dbReference type="ARBA" id="ARBA00010312"/>
    </source>
</evidence>
<dbReference type="GO" id="GO:0043546">
    <property type="term" value="F:molybdopterin cofactor binding"/>
    <property type="evidence" value="ECO:0007669"/>
    <property type="project" value="InterPro"/>
</dbReference>
<dbReference type="InterPro" id="IPR050612">
    <property type="entry name" value="Prok_Mopterin_Oxidored"/>
</dbReference>
<dbReference type="Pfam" id="PF01568">
    <property type="entry name" value="Molydop_binding"/>
    <property type="match status" value="1"/>
</dbReference>
<dbReference type="PANTHER" id="PTHR43742:SF9">
    <property type="entry name" value="TETRATHIONATE REDUCTASE SUBUNIT A"/>
    <property type="match status" value="1"/>
</dbReference>
<dbReference type="Gene3D" id="2.40.40.20">
    <property type="match status" value="1"/>
</dbReference>
<evidence type="ECO:0000256" key="5">
    <source>
        <dbReference type="ARBA" id="ARBA00022729"/>
    </source>
</evidence>
<dbReference type="InterPro" id="IPR006963">
    <property type="entry name" value="Mopterin_OxRdtase_4Fe-4S_dom"/>
</dbReference>
<keyword evidence="4" id="KW-0479">Metal-binding</keyword>
<dbReference type="InterPro" id="IPR019546">
    <property type="entry name" value="TAT_signal_bac_arc"/>
</dbReference>
<keyword evidence="7" id="KW-0408">Iron</keyword>
<reference evidence="10" key="1">
    <citation type="submission" date="2018-06" db="EMBL/GenBank/DDBJ databases">
        <authorList>
            <person name="Zhirakovskaya E."/>
        </authorList>
    </citation>
    <scope>NUCLEOTIDE SEQUENCE</scope>
</reference>
<dbReference type="GO" id="GO:0051539">
    <property type="term" value="F:4 iron, 4 sulfur cluster binding"/>
    <property type="evidence" value="ECO:0007669"/>
    <property type="project" value="UniProtKB-KW"/>
</dbReference>
<dbReference type="NCBIfam" id="TIGR01409">
    <property type="entry name" value="TAT_signal_seq"/>
    <property type="match status" value="1"/>
</dbReference>
<keyword evidence="3" id="KW-0500">Molybdenum</keyword>
<evidence type="ECO:0000313" key="10">
    <source>
        <dbReference type="EMBL" id="VAX06924.1"/>
    </source>
</evidence>
<protein>
    <submittedName>
        <fullName evidence="10">Anaerobic dehydrogenases, typically selenocysteine-containing</fullName>
    </submittedName>
</protein>